<evidence type="ECO:0000313" key="2">
    <source>
        <dbReference type="Proteomes" id="UP001374893"/>
    </source>
</evidence>
<evidence type="ECO:0008006" key="3">
    <source>
        <dbReference type="Google" id="ProtNLM"/>
    </source>
</evidence>
<sequence length="185" mass="20142">MPADEPTNLEVAEQVSTILASEAIPSIVIGAVALAAHRYVRFTEDIDLGVVADAGKMRALVDKLRSGGFEVQFHTPDGDDPLGGVIDIFGSFGLVQVVNFDERFPAAIHDALSGEDVRVSPSSPLRIIPIPQLVALKLYAGGLKSKSDILELLRRNPEIDVEEIRETCRRYRLEGLDEILKELGP</sequence>
<organism evidence="1 2">
    <name type="scientific">Haloferula helveola</name>
    <dbReference type="NCBI Taxonomy" id="490095"/>
    <lineage>
        <taxon>Bacteria</taxon>
        <taxon>Pseudomonadati</taxon>
        <taxon>Verrucomicrobiota</taxon>
        <taxon>Verrucomicrobiia</taxon>
        <taxon>Verrucomicrobiales</taxon>
        <taxon>Verrucomicrobiaceae</taxon>
        <taxon>Haloferula</taxon>
    </lineage>
</organism>
<dbReference type="EMBL" id="AP024702">
    <property type="protein sequence ID" value="BCX48503.1"/>
    <property type="molecule type" value="Genomic_DNA"/>
</dbReference>
<reference evidence="1 2" key="1">
    <citation type="submission" date="2021-06" db="EMBL/GenBank/DDBJ databases">
        <title>Complete genome of Haloferula helveola possessing various polysaccharide degrading enzymes.</title>
        <authorList>
            <person name="Takami H."/>
            <person name="Huang C."/>
            <person name="Hamasaki K."/>
        </authorList>
    </citation>
    <scope>NUCLEOTIDE SEQUENCE [LARGE SCALE GENOMIC DNA]</scope>
    <source>
        <strain evidence="1 2">CN-1</strain>
    </source>
</reference>
<gene>
    <name evidence="1" type="ORF">HAHE_24110</name>
</gene>
<dbReference type="Proteomes" id="UP001374893">
    <property type="component" value="Chromosome"/>
</dbReference>
<dbReference type="SUPFAM" id="SSF81301">
    <property type="entry name" value="Nucleotidyltransferase"/>
    <property type="match status" value="1"/>
</dbReference>
<proteinExistence type="predicted"/>
<keyword evidence="2" id="KW-1185">Reference proteome</keyword>
<accession>A0ABM7REP1</accession>
<evidence type="ECO:0000313" key="1">
    <source>
        <dbReference type="EMBL" id="BCX48503.1"/>
    </source>
</evidence>
<name>A0ABM7REP1_9BACT</name>
<dbReference type="RefSeq" id="WP_338684772.1">
    <property type="nucleotide sequence ID" value="NZ_AP024702.1"/>
</dbReference>
<protein>
    <recommendedName>
        <fullName evidence="3">Nucleotidyltransferase family protein</fullName>
    </recommendedName>
</protein>
<dbReference type="InterPro" id="IPR043519">
    <property type="entry name" value="NT_sf"/>
</dbReference>